<dbReference type="InterPro" id="IPR008634">
    <property type="entry name" value="Gas-vesicle_GvpO"/>
</dbReference>
<dbReference type="GO" id="GO:0031412">
    <property type="term" value="P:gas vesicle organization"/>
    <property type="evidence" value="ECO:0007669"/>
    <property type="project" value="InterPro"/>
</dbReference>
<dbReference type="AlphaFoldDB" id="M0N955"/>
<evidence type="ECO:0000313" key="2">
    <source>
        <dbReference type="EMBL" id="EMA54093.1"/>
    </source>
</evidence>
<dbReference type="EMBL" id="AOMF01000145">
    <property type="protein sequence ID" value="EMA54093.1"/>
    <property type="molecule type" value="Genomic_DNA"/>
</dbReference>
<evidence type="ECO:0000256" key="1">
    <source>
        <dbReference type="SAM" id="MobiDB-lite"/>
    </source>
</evidence>
<evidence type="ECO:0000313" key="3">
    <source>
        <dbReference type="Proteomes" id="UP000011680"/>
    </source>
</evidence>
<dbReference type="Proteomes" id="UP000011680">
    <property type="component" value="Unassembled WGS sequence"/>
</dbReference>
<proteinExistence type="predicted"/>
<accession>M0N955</accession>
<organism evidence="2 3">
    <name type="scientific">Halococcus thailandensis JCM 13552</name>
    <dbReference type="NCBI Taxonomy" id="1227457"/>
    <lineage>
        <taxon>Archaea</taxon>
        <taxon>Methanobacteriati</taxon>
        <taxon>Methanobacteriota</taxon>
        <taxon>Stenosarchaea group</taxon>
        <taxon>Halobacteria</taxon>
        <taxon>Halobacteriales</taxon>
        <taxon>Halococcaceae</taxon>
        <taxon>Halococcus</taxon>
    </lineage>
</organism>
<dbReference type="eggNOG" id="arCOG04040">
    <property type="taxonomic scope" value="Archaea"/>
</dbReference>
<dbReference type="OrthoDB" id="205220at2157"/>
<dbReference type="STRING" id="1227457.C451_07477"/>
<feature type="compositionally biased region" description="Basic and acidic residues" evidence="1">
    <location>
        <begin position="27"/>
        <end position="53"/>
    </location>
</feature>
<protein>
    <submittedName>
        <fullName evidence="2">Gas vesicle synthesis family protein</fullName>
    </submittedName>
</protein>
<feature type="compositionally biased region" description="Acidic residues" evidence="1">
    <location>
        <begin position="14"/>
        <end position="26"/>
    </location>
</feature>
<dbReference type="RefSeq" id="WP_007739253.1">
    <property type="nucleotide sequence ID" value="NZ_AOMF01000145.1"/>
</dbReference>
<dbReference type="Pfam" id="PF05800">
    <property type="entry name" value="GvpO"/>
    <property type="match status" value="1"/>
</dbReference>
<comment type="caution">
    <text evidence="2">The sequence shown here is derived from an EMBL/GenBank/DDBJ whole genome shotgun (WGS) entry which is preliminary data.</text>
</comment>
<sequence length="200" mass="22148">MADLDPGEHTIDELRDELDDIDDRETLEELREAETDGEDRTGAKEAINERLDTVTDDEGDGDDEDGSESGGDGDDEDEESEEESDDEEDGDDEESDSDESAGSSQDGDAVGIVEVRDHVRQSASDLIGRPLDGIVEIERTDDGWRALTEIIERRSVPDTQDILGRYALDLDDAGRIIGYRRLERYRRGDTKRDEEAPAGG</sequence>
<gene>
    <name evidence="2" type="ORF">C451_07477</name>
</gene>
<feature type="region of interest" description="Disordered" evidence="1">
    <location>
        <begin position="1"/>
        <end position="112"/>
    </location>
</feature>
<feature type="compositionally biased region" description="Basic and acidic residues" evidence="1">
    <location>
        <begin position="1"/>
        <end position="13"/>
    </location>
</feature>
<reference evidence="2 3" key="1">
    <citation type="journal article" date="2014" name="PLoS Genet.">
        <title>Phylogenetically driven sequencing of extremely halophilic archaea reveals strategies for static and dynamic osmo-response.</title>
        <authorList>
            <person name="Becker E.A."/>
            <person name="Seitzer P.M."/>
            <person name="Tritt A."/>
            <person name="Larsen D."/>
            <person name="Krusor M."/>
            <person name="Yao A.I."/>
            <person name="Wu D."/>
            <person name="Madern D."/>
            <person name="Eisen J.A."/>
            <person name="Darling A.E."/>
            <person name="Facciotti M.T."/>
        </authorList>
    </citation>
    <scope>NUCLEOTIDE SEQUENCE [LARGE SCALE GENOMIC DNA]</scope>
    <source>
        <strain evidence="2 3">JCM 13552</strain>
    </source>
</reference>
<name>M0N955_9EURY</name>
<dbReference type="PATRIC" id="fig|1227457.3.peg.1357"/>
<feature type="compositionally biased region" description="Acidic residues" evidence="1">
    <location>
        <begin position="54"/>
        <end position="99"/>
    </location>
</feature>
<keyword evidence="3" id="KW-1185">Reference proteome</keyword>